<proteinExistence type="predicted"/>
<reference evidence="1" key="1">
    <citation type="submission" date="2014-11" db="EMBL/GenBank/DDBJ databases">
        <authorList>
            <person name="Amaro Gonzalez C."/>
        </authorList>
    </citation>
    <scope>NUCLEOTIDE SEQUENCE</scope>
</reference>
<organism evidence="1">
    <name type="scientific">Anguilla anguilla</name>
    <name type="common">European freshwater eel</name>
    <name type="synonym">Muraena anguilla</name>
    <dbReference type="NCBI Taxonomy" id="7936"/>
    <lineage>
        <taxon>Eukaryota</taxon>
        <taxon>Metazoa</taxon>
        <taxon>Chordata</taxon>
        <taxon>Craniata</taxon>
        <taxon>Vertebrata</taxon>
        <taxon>Euteleostomi</taxon>
        <taxon>Actinopterygii</taxon>
        <taxon>Neopterygii</taxon>
        <taxon>Teleostei</taxon>
        <taxon>Anguilliformes</taxon>
        <taxon>Anguillidae</taxon>
        <taxon>Anguilla</taxon>
    </lineage>
</organism>
<dbReference type="EMBL" id="GBXM01084209">
    <property type="protein sequence ID" value="JAH24368.1"/>
    <property type="molecule type" value="Transcribed_RNA"/>
</dbReference>
<protein>
    <submittedName>
        <fullName evidence="1">Uncharacterized protein</fullName>
    </submittedName>
</protein>
<accession>A0A0E9R7R5</accession>
<name>A0A0E9R7R5_ANGAN</name>
<reference evidence="1" key="2">
    <citation type="journal article" date="2015" name="Fish Shellfish Immunol.">
        <title>Early steps in the European eel (Anguilla anguilla)-Vibrio vulnificus interaction in the gills: Role of the RtxA13 toxin.</title>
        <authorList>
            <person name="Callol A."/>
            <person name="Pajuelo D."/>
            <person name="Ebbesson L."/>
            <person name="Teles M."/>
            <person name="MacKenzie S."/>
            <person name="Amaro C."/>
        </authorList>
    </citation>
    <scope>NUCLEOTIDE SEQUENCE</scope>
</reference>
<dbReference type="AlphaFoldDB" id="A0A0E9R7R5"/>
<sequence length="64" mass="7495">MLSFQDLRDKYVLPSSSFFMYLRIHLALHVTGIYLQSPPPEHPLNTFFNSTPPNRGFVAFIYNF</sequence>
<evidence type="ECO:0000313" key="1">
    <source>
        <dbReference type="EMBL" id="JAH24368.1"/>
    </source>
</evidence>